<sequence>MDLRVLSKNIKKDIKYLVNLSSEIDTFLKSSDESLEHNLYRTLSDLFISHDKNNRAFMNLLDEFKIELAFISKRLRVVENQLSRIEKRSKCEVIDFDAVLSLVESK</sequence>
<keyword evidence="1" id="KW-0175">Coiled coil</keyword>
<organism evidence="2 3">
    <name type="scientific">Candidatus Liberibacter solanacearum</name>
    <dbReference type="NCBI Taxonomy" id="556287"/>
    <lineage>
        <taxon>Bacteria</taxon>
        <taxon>Pseudomonadati</taxon>
        <taxon>Pseudomonadota</taxon>
        <taxon>Alphaproteobacteria</taxon>
        <taxon>Hyphomicrobiales</taxon>
        <taxon>Rhizobiaceae</taxon>
        <taxon>Liberibacter</taxon>
    </lineage>
</organism>
<name>A0A3R7RJB4_9HYPH</name>
<evidence type="ECO:0000313" key="2">
    <source>
        <dbReference type="EMBL" id="RPD37232.1"/>
    </source>
</evidence>
<accession>A0A3R7RJB4</accession>
<comment type="caution">
    <text evidence="2">The sequence shown here is derived from an EMBL/GenBank/DDBJ whole genome shotgun (WGS) entry which is preliminary data.</text>
</comment>
<dbReference type="RefSeq" id="WP_103847520.1">
    <property type="nucleotide sequence ID" value="NZ_PKRU02000017.1"/>
</dbReference>
<reference evidence="2 3" key="1">
    <citation type="submission" date="2018-11" db="EMBL/GenBank/DDBJ databases">
        <title>Genome Analysis of Haplotype D of Candidatus Liberibacter Solanacearum.</title>
        <authorList>
            <person name="Katsir L."/>
            <person name="Ruan Z."/>
            <person name="Santos Garcia D."/>
            <person name="Piasezky A."/>
            <person name="Jiang J."/>
            <person name="Sela N."/>
            <person name="Freilich S."/>
            <person name="Bahar O."/>
        </authorList>
    </citation>
    <scope>NUCLEOTIDE SEQUENCE [LARGE SCALE GENOMIC DNA]</scope>
    <source>
        <strain evidence="3">haplotype D1</strain>
    </source>
</reference>
<dbReference type="Proteomes" id="UP000236895">
    <property type="component" value="Unassembled WGS sequence"/>
</dbReference>
<dbReference type="EMBL" id="PKRU02000017">
    <property type="protein sequence ID" value="RPD37232.1"/>
    <property type="molecule type" value="Genomic_DNA"/>
</dbReference>
<gene>
    <name evidence="2" type="ORF">C0030_003485</name>
</gene>
<proteinExistence type="predicted"/>
<feature type="coiled-coil region" evidence="1">
    <location>
        <begin position="61"/>
        <end position="88"/>
    </location>
</feature>
<protein>
    <submittedName>
        <fullName evidence="2">Uncharacterized protein</fullName>
    </submittedName>
</protein>
<dbReference type="AlphaFoldDB" id="A0A3R7RJB4"/>
<evidence type="ECO:0000313" key="3">
    <source>
        <dbReference type="Proteomes" id="UP000236895"/>
    </source>
</evidence>
<evidence type="ECO:0000256" key="1">
    <source>
        <dbReference type="SAM" id="Coils"/>
    </source>
</evidence>